<dbReference type="EMBL" id="FQ859183">
    <property type="protein sequence ID" value="CCB68313.1"/>
    <property type="molecule type" value="Genomic_DNA"/>
</dbReference>
<evidence type="ECO:0008006" key="5">
    <source>
        <dbReference type="Google" id="ProtNLM"/>
    </source>
</evidence>
<proteinExistence type="predicted"/>
<feature type="domain" description="Abortive phage infection protein C-terminal" evidence="1">
    <location>
        <begin position="258"/>
        <end position="579"/>
    </location>
</feature>
<gene>
    <name evidence="3" type="ordered locus">FBFL15_0162</name>
</gene>
<evidence type="ECO:0000259" key="1">
    <source>
        <dbReference type="Pfam" id="PF10592"/>
    </source>
</evidence>
<name>G2Z3Y2_FLABF</name>
<dbReference type="HOGENOM" id="CLU_019647_0_0_10"/>
<dbReference type="InterPro" id="IPR018891">
    <property type="entry name" value="AIPR_C"/>
</dbReference>
<protein>
    <recommendedName>
        <fullName evidence="5">AIPR protein</fullName>
    </recommendedName>
</protein>
<dbReference type="eggNOG" id="ENOG502Z7VT">
    <property type="taxonomic scope" value="Bacteria"/>
</dbReference>
<evidence type="ECO:0000313" key="4">
    <source>
        <dbReference type="Proteomes" id="UP000009186"/>
    </source>
</evidence>
<dbReference type="Pfam" id="PF22879">
    <property type="entry name" value="AIPR_N"/>
    <property type="match status" value="1"/>
</dbReference>
<dbReference type="RefSeq" id="WP_014082793.1">
    <property type="nucleotide sequence ID" value="NC_016001.1"/>
</dbReference>
<dbReference type="Proteomes" id="UP000009186">
    <property type="component" value="Chromosome"/>
</dbReference>
<dbReference type="STRING" id="1034807.FBFL15_0162"/>
<sequence length="796" mass="93082">MERGLKNYIEAIQSDVSALVYSDGEGASFEDKFTEHCIEILDNIGKSEGARVLSYINPDSQGRIDWKINGYCLKDEFEDDEKKKIYYETLDVFITNYNHLKYDYNITKADFDKGINQIKRFLNSSLKGSINYIDPAQTELNKLLDTIKKQRKEFERVNVFYLINGNSNYDVEKVNIKDYEDLDIFVHVWDIPRFYKLSESSSNREPIEIDFKELISNNQHGIQCLKMPNINDLYECYLAILPGEILSKLYKEYSNELLESNVRAFLGQTGKFNKGIRDTIREKPQMFLPYNNGITATAENVETILNDNQLYLTKLLDFQIVNGGQTTASLFHTQKKFKDADLSNVFVQMKLTVIKDVEQKNIEVPNIARYANSQNKVSELDLSSNNPFFVQIESLSRKKYVIDPDNKNMSTLWYFERVNGQYKESLNKLATPAQQRKFKEQNPTNQKFVKSDVAKYINIWELEPHYVSQGAQKNFIHYTKNINELVKKNKFPGENFYKKLIANAILFKVVDKLFGRKNIDAIGDTNLKSFTVAYTLSYFYFLTDNRIDLWKIYEEQRVDARIINELQKLIVYVYHQLVKSSNNSLISEYAKRESSWKSLKDEDYKFNFEQYSDCFITKEQVLAREIETVEIDNKSENNLMNINKILGFGNKFWDGVSKWSMNIEEFKEFSTDIWEIASKIKRSKNFNSRDISIGSKLLLYIEENNINIEEIKSLSNEVEVEVIDIKAIYDRLKLISKNDWSKIFDLGEQTKIFDNLELLNLKSVQKALFKNESVKEINILNALKSIKKLKKFGINH</sequence>
<reference evidence="3 4" key="1">
    <citation type="journal article" date="2011" name="Appl. Environ. Microbiol.">
        <title>Complete genome sequence of the fish pathogen Flavobacterium branchiophilum.</title>
        <authorList>
            <consortium name="1:IP"/>
            <consortium name="Microbial Evolutionary Genomics,F-75015 Paris"/>
            <consortium name="France 2:CNRS"/>
            <consortium name="URA2171"/>
            <consortium name="F-75015 Paris,France 3:Unite de Virologie et Immunologie Mol."/>
            <consortium name="INRA,78352 Jouy en Josas Cedex"/>
            <consortium name="France. 4:Unite de Mathemathique"/>
            <consortium name="Informatique et Genome,INRA"/>
            <consortium name="78352 Jouy en Josas Cedex"/>
            <consortium name="France. 5:CEA/Genoscope"/>
            <consortium name="Evry"/>
            <consortium name="France"/>
            <person name="Touchon M."/>
            <person name="Barbier P."/>
            <person name="Bernardet J.F."/>
            <person name="Loux V."/>
            <person name="Vacherie B."/>
            <person name="Barbe V."/>
            <person name="Rocha E.P."/>
            <person name="Duchaud E."/>
        </authorList>
    </citation>
    <scope>NUCLEOTIDE SEQUENCE [LARGE SCALE GENOMIC DNA]</scope>
    <source>
        <strain evidence="3 4">FL-15</strain>
    </source>
</reference>
<feature type="domain" description="Abortive infection phage resistance protein N-terminal" evidence="2">
    <location>
        <begin position="33"/>
        <end position="196"/>
    </location>
</feature>
<dbReference type="KEGG" id="fbr:FBFL15_0162"/>
<evidence type="ECO:0000313" key="3">
    <source>
        <dbReference type="EMBL" id="CCB68313.1"/>
    </source>
</evidence>
<dbReference type="Pfam" id="PF10592">
    <property type="entry name" value="AIPR"/>
    <property type="match status" value="1"/>
</dbReference>
<dbReference type="InterPro" id="IPR055101">
    <property type="entry name" value="AIPR_N"/>
</dbReference>
<accession>G2Z3Y2</accession>
<organism evidence="3 4">
    <name type="scientific">Flavobacterium branchiophilum (strain FL-15)</name>
    <dbReference type="NCBI Taxonomy" id="1034807"/>
    <lineage>
        <taxon>Bacteria</taxon>
        <taxon>Pseudomonadati</taxon>
        <taxon>Bacteroidota</taxon>
        <taxon>Flavobacteriia</taxon>
        <taxon>Flavobacteriales</taxon>
        <taxon>Flavobacteriaceae</taxon>
        <taxon>Flavobacterium</taxon>
    </lineage>
</organism>
<dbReference type="AlphaFoldDB" id="G2Z3Y2"/>
<evidence type="ECO:0000259" key="2">
    <source>
        <dbReference type="Pfam" id="PF22879"/>
    </source>
</evidence>
<keyword evidence="4" id="KW-1185">Reference proteome</keyword>